<proteinExistence type="predicted"/>
<keyword evidence="2" id="KW-1185">Reference proteome</keyword>
<dbReference type="EMBL" id="JAGIYQ010000008">
    <property type="protein sequence ID" value="MBP0726056.1"/>
    <property type="molecule type" value="Genomic_DNA"/>
</dbReference>
<protein>
    <submittedName>
        <fullName evidence="1">Uncharacterized protein</fullName>
    </submittedName>
</protein>
<accession>A0A940NSM0</accession>
<dbReference type="RefSeq" id="WP_209406274.1">
    <property type="nucleotide sequence ID" value="NZ_JAGIYQ010000008.1"/>
</dbReference>
<evidence type="ECO:0000313" key="1">
    <source>
        <dbReference type="EMBL" id="MBP0726056.1"/>
    </source>
</evidence>
<evidence type="ECO:0000313" key="2">
    <source>
        <dbReference type="Proteomes" id="UP000682134"/>
    </source>
</evidence>
<comment type="caution">
    <text evidence="1">The sequence shown here is derived from an EMBL/GenBank/DDBJ whole genome shotgun (WGS) entry which is preliminary data.</text>
</comment>
<gene>
    <name evidence="1" type="ORF">J5Y03_12815</name>
</gene>
<name>A0A940NSM0_9BACI</name>
<sequence length="70" mass="8158">MVDVKITMEHHNLNEREIKILEVLFLNLSAQTNARITKGGMALNPLEKIEKDAIFHYQFAWQTSISPEQY</sequence>
<reference evidence="1" key="1">
    <citation type="submission" date="2021-04" db="EMBL/GenBank/DDBJ databases">
        <title>Genome seq and assembly of Bacillus sp.</title>
        <authorList>
            <person name="Chhetri G."/>
        </authorList>
    </citation>
    <scope>NUCLEOTIDE SEQUENCE</scope>
    <source>
        <strain evidence="1">RG28</strain>
    </source>
</reference>
<dbReference type="AlphaFoldDB" id="A0A940NSM0"/>
<dbReference type="Proteomes" id="UP000682134">
    <property type="component" value="Unassembled WGS sequence"/>
</dbReference>
<organism evidence="1 2">
    <name type="scientific">Gottfriedia endophytica</name>
    <dbReference type="NCBI Taxonomy" id="2820819"/>
    <lineage>
        <taxon>Bacteria</taxon>
        <taxon>Bacillati</taxon>
        <taxon>Bacillota</taxon>
        <taxon>Bacilli</taxon>
        <taxon>Bacillales</taxon>
        <taxon>Bacillaceae</taxon>
        <taxon>Gottfriedia</taxon>
    </lineage>
</organism>